<dbReference type="NCBIfam" id="TIGR01352">
    <property type="entry name" value="tonB_Cterm"/>
    <property type="match status" value="1"/>
</dbReference>
<evidence type="ECO:0000313" key="12">
    <source>
        <dbReference type="Proteomes" id="UP000269199"/>
    </source>
</evidence>
<dbReference type="Gene3D" id="3.30.1150.10">
    <property type="match status" value="1"/>
</dbReference>
<keyword evidence="4" id="KW-1003">Cell membrane</keyword>
<keyword evidence="7" id="KW-0653">Protein transport</keyword>
<evidence type="ECO:0000256" key="3">
    <source>
        <dbReference type="ARBA" id="ARBA00022448"/>
    </source>
</evidence>
<keyword evidence="6" id="KW-0812">Transmembrane</keyword>
<dbReference type="InterPro" id="IPR006260">
    <property type="entry name" value="TonB/TolA_C"/>
</dbReference>
<comment type="similarity">
    <text evidence="2">Belongs to the TonB family.</text>
</comment>
<keyword evidence="5" id="KW-0997">Cell inner membrane</keyword>
<evidence type="ECO:0000256" key="5">
    <source>
        <dbReference type="ARBA" id="ARBA00022519"/>
    </source>
</evidence>
<evidence type="ECO:0000259" key="10">
    <source>
        <dbReference type="PROSITE" id="PS52015"/>
    </source>
</evidence>
<reference evidence="11 12" key="1">
    <citation type="submission" date="2017-11" db="EMBL/GenBank/DDBJ databases">
        <title>Complete genome sequence of Herbaspirillum rubrisubalbicans DSM 11543.</title>
        <authorList>
            <person name="Chen M."/>
            <person name="An Q."/>
        </authorList>
    </citation>
    <scope>NUCLEOTIDE SEQUENCE [LARGE SCALE GENOMIC DNA]</scope>
    <source>
        <strain evidence="11 12">DSM 11543</strain>
    </source>
</reference>
<keyword evidence="9" id="KW-0472">Membrane</keyword>
<proteinExistence type="inferred from homology"/>
<protein>
    <recommendedName>
        <fullName evidence="10">TonB C-terminal domain-containing protein</fullName>
    </recommendedName>
</protein>
<keyword evidence="8" id="KW-1133">Transmembrane helix</keyword>
<accession>A0AAD0UBZ1</accession>
<dbReference type="GO" id="GO:0015031">
    <property type="term" value="P:protein transport"/>
    <property type="evidence" value="ECO:0007669"/>
    <property type="project" value="UniProtKB-KW"/>
</dbReference>
<dbReference type="InterPro" id="IPR037682">
    <property type="entry name" value="TonB_C"/>
</dbReference>
<evidence type="ECO:0000256" key="1">
    <source>
        <dbReference type="ARBA" id="ARBA00004383"/>
    </source>
</evidence>
<dbReference type="PROSITE" id="PS52015">
    <property type="entry name" value="TONB_CTD"/>
    <property type="match status" value="1"/>
</dbReference>
<evidence type="ECO:0000256" key="8">
    <source>
        <dbReference type="ARBA" id="ARBA00022989"/>
    </source>
</evidence>
<dbReference type="GO" id="GO:0031992">
    <property type="term" value="F:energy transducer activity"/>
    <property type="evidence" value="ECO:0007669"/>
    <property type="project" value="TreeGrafter"/>
</dbReference>
<dbReference type="GO" id="GO:0098797">
    <property type="term" value="C:plasma membrane protein complex"/>
    <property type="evidence" value="ECO:0007669"/>
    <property type="project" value="TreeGrafter"/>
</dbReference>
<comment type="subcellular location">
    <subcellularLocation>
        <location evidence="1">Cell inner membrane</location>
        <topology evidence="1">Single-pass membrane protein</topology>
        <orientation evidence="1">Periplasmic side</orientation>
    </subcellularLocation>
</comment>
<evidence type="ECO:0000256" key="4">
    <source>
        <dbReference type="ARBA" id="ARBA00022475"/>
    </source>
</evidence>
<dbReference type="PANTHER" id="PTHR33446">
    <property type="entry name" value="PROTEIN TONB-RELATED"/>
    <property type="match status" value="1"/>
</dbReference>
<organism evidence="11 12">
    <name type="scientific">Herbaspirillum rubrisubalbicans</name>
    <dbReference type="NCBI Taxonomy" id="80842"/>
    <lineage>
        <taxon>Bacteria</taxon>
        <taxon>Pseudomonadati</taxon>
        <taxon>Pseudomonadota</taxon>
        <taxon>Betaproteobacteria</taxon>
        <taxon>Burkholderiales</taxon>
        <taxon>Oxalobacteraceae</taxon>
        <taxon>Herbaspirillum</taxon>
    </lineage>
</organism>
<evidence type="ECO:0000256" key="6">
    <source>
        <dbReference type="ARBA" id="ARBA00022692"/>
    </source>
</evidence>
<evidence type="ECO:0000256" key="7">
    <source>
        <dbReference type="ARBA" id="ARBA00022927"/>
    </source>
</evidence>
<evidence type="ECO:0000256" key="9">
    <source>
        <dbReference type="ARBA" id="ARBA00023136"/>
    </source>
</evidence>
<gene>
    <name evidence="11" type="ORF">RC54_12315</name>
</gene>
<evidence type="ECO:0000313" key="11">
    <source>
        <dbReference type="EMBL" id="AYR26984.1"/>
    </source>
</evidence>
<sequence length="88" mass="9247">MAQLNCHIPAPVYSAKSRRLGQKGMVTLRLMIGVDGRIGQVRVTSSSGFAELDAAAVAALQAGRCSPYRVAGVALEVEAAQRISFADD</sequence>
<dbReference type="EMBL" id="CP024996">
    <property type="protein sequence ID" value="AYR26984.1"/>
    <property type="molecule type" value="Genomic_DNA"/>
</dbReference>
<feature type="domain" description="TonB C-terminal" evidence="10">
    <location>
        <begin position="1"/>
        <end position="88"/>
    </location>
</feature>
<dbReference type="PANTHER" id="PTHR33446:SF2">
    <property type="entry name" value="PROTEIN TONB"/>
    <property type="match status" value="1"/>
</dbReference>
<name>A0AAD0UBZ1_9BURK</name>
<keyword evidence="3" id="KW-0813">Transport</keyword>
<evidence type="ECO:0000256" key="2">
    <source>
        <dbReference type="ARBA" id="ARBA00006555"/>
    </source>
</evidence>
<dbReference type="AlphaFoldDB" id="A0AAD0UBZ1"/>
<dbReference type="GO" id="GO:0055085">
    <property type="term" value="P:transmembrane transport"/>
    <property type="evidence" value="ECO:0007669"/>
    <property type="project" value="InterPro"/>
</dbReference>
<dbReference type="Pfam" id="PF03544">
    <property type="entry name" value="TonB_C"/>
    <property type="match status" value="1"/>
</dbReference>
<dbReference type="Proteomes" id="UP000269199">
    <property type="component" value="Chromosome"/>
</dbReference>
<dbReference type="InterPro" id="IPR051045">
    <property type="entry name" value="TonB-dependent_transducer"/>
</dbReference>
<dbReference type="SUPFAM" id="SSF74653">
    <property type="entry name" value="TolA/TonB C-terminal domain"/>
    <property type="match status" value="1"/>
</dbReference>